<feature type="region of interest" description="Disordered" evidence="2">
    <location>
        <begin position="416"/>
        <end position="469"/>
    </location>
</feature>
<name>A0A9E8ML01_9MICO</name>
<dbReference type="Pfam" id="PF02481">
    <property type="entry name" value="DNA_processg_A"/>
    <property type="match status" value="1"/>
</dbReference>
<protein>
    <submittedName>
        <fullName evidence="5">DNA-processing protein DprA</fullName>
    </submittedName>
</protein>
<dbReference type="InterPro" id="IPR036388">
    <property type="entry name" value="WH-like_DNA-bd_sf"/>
</dbReference>
<feature type="region of interest" description="Disordered" evidence="2">
    <location>
        <begin position="352"/>
        <end position="393"/>
    </location>
</feature>
<dbReference type="AlphaFoldDB" id="A0A9E8ML01"/>
<evidence type="ECO:0000313" key="5">
    <source>
        <dbReference type="EMBL" id="WAB80701.1"/>
    </source>
</evidence>
<evidence type="ECO:0000256" key="1">
    <source>
        <dbReference type="ARBA" id="ARBA00006525"/>
    </source>
</evidence>
<comment type="similarity">
    <text evidence="1">Belongs to the DprA/Smf family.</text>
</comment>
<dbReference type="EMBL" id="CP113089">
    <property type="protein sequence ID" value="WAB80701.1"/>
    <property type="molecule type" value="Genomic_DNA"/>
</dbReference>
<dbReference type="Gene3D" id="3.40.50.450">
    <property type="match status" value="1"/>
</dbReference>
<dbReference type="PANTHER" id="PTHR43022">
    <property type="entry name" value="PROTEIN SMF"/>
    <property type="match status" value="1"/>
</dbReference>
<dbReference type="InterPro" id="IPR003488">
    <property type="entry name" value="DprA"/>
</dbReference>
<gene>
    <name evidence="5" type="primary">dprA</name>
    <name evidence="5" type="ORF">OVN18_08985</name>
</gene>
<evidence type="ECO:0000259" key="3">
    <source>
        <dbReference type="Pfam" id="PF02481"/>
    </source>
</evidence>
<keyword evidence="6" id="KW-1185">Reference proteome</keyword>
<dbReference type="GO" id="GO:0009294">
    <property type="term" value="P:DNA-mediated transformation"/>
    <property type="evidence" value="ECO:0007669"/>
    <property type="project" value="InterPro"/>
</dbReference>
<dbReference type="KEGG" id="mdb:OVN18_08985"/>
<feature type="compositionally biased region" description="Basic and acidic residues" evidence="2">
    <location>
        <begin position="419"/>
        <end position="431"/>
    </location>
</feature>
<dbReference type="SUPFAM" id="SSF102405">
    <property type="entry name" value="MCP/YpsA-like"/>
    <property type="match status" value="1"/>
</dbReference>
<feature type="domain" description="Smf/DprA SLOG" evidence="3">
    <location>
        <begin position="135"/>
        <end position="342"/>
    </location>
</feature>
<feature type="compositionally biased region" description="Basic residues" evidence="2">
    <location>
        <begin position="432"/>
        <end position="442"/>
    </location>
</feature>
<dbReference type="InterPro" id="IPR057666">
    <property type="entry name" value="DrpA_SLOG"/>
</dbReference>
<dbReference type="NCBIfam" id="TIGR00732">
    <property type="entry name" value="dprA"/>
    <property type="match status" value="1"/>
</dbReference>
<evidence type="ECO:0000259" key="4">
    <source>
        <dbReference type="Pfam" id="PF17782"/>
    </source>
</evidence>
<dbReference type="PANTHER" id="PTHR43022:SF1">
    <property type="entry name" value="PROTEIN SMF"/>
    <property type="match status" value="1"/>
</dbReference>
<proteinExistence type="inferred from homology"/>
<dbReference type="Proteomes" id="UP001164706">
    <property type="component" value="Chromosome"/>
</dbReference>
<evidence type="ECO:0000313" key="6">
    <source>
        <dbReference type="Proteomes" id="UP001164706"/>
    </source>
</evidence>
<organism evidence="5 6">
    <name type="scientific">Microcella daejeonensis</name>
    <dbReference type="NCBI Taxonomy" id="2994971"/>
    <lineage>
        <taxon>Bacteria</taxon>
        <taxon>Bacillati</taxon>
        <taxon>Actinomycetota</taxon>
        <taxon>Actinomycetes</taxon>
        <taxon>Micrococcales</taxon>
        <taxon>Microbacteriaceae</taxon>
        <taxon>Microcella</taxon>
    </lineage>
</organism>
<dbReference type="InterPro" id="IPR041614">
    <property type="entry name" value="DprA_WH"/>
</dbReference>
<reference evidence="5" key="1">
    <citation type="submission" date="2022-11" db="EMBL/GenBank/DDBJ databases">
        <title>Description of Microcella daejonensis nov. sp, isolated from riverside soil.</title>
        <authorList>
            <person name="Molina K.M."/>
            <person name="Kim S.B."/>
        </authorList>
    </citation>
    <scope>NUCLEOTIDE SEQUENCE</scope>
    <source>
        <strain evidence="5">MMS21-STM12</strain>
    </source>
</reference>
<feature type="domain" description="DprA winged helix" evidence="4">
    <location>
        <begin position="374"/>
        <end position="423"/>
    </location>
</feature>
<evidence type="ECO:0000256" key="2">
    <source>
        <dbReference type="SAM" id="MobiDB-lite"/>
    </source>
</evidence>
<dbReference type="Pfam" id="PF17782">
    <property type="entry name" value="WHD_DprA"/>
    <property type="match status" value="1"/>
</dbReference>
<sequence>MTISEIDVPMALEGLDAVPRRSWGIPDARLEESLAAVGRAPVDAAARDEAFARAVWSVLVEPGDATAGALIRHRGAAEALRMLLDRAPASALVAAAEGEITGRAASEALARWMPRLRAGDVLRALDGAARCAAQLLMPGDALWPEALDDLGDSAPIVLWVRGDPTALRRPGIAVVGARAATGYGEHVAMELSAGLVGRGAAVVSGGAYGIDGMAHRAALASGGTTVAVLAGGIDRFYPAGHEALLQRIVQSGAVVAEAPCGSAPTKWRFLQRNRIIAALARATIVVEAGRRSGALNTAHHAMDLGREVGAVPGPVTSAASAGCHRLLREHPAVCVTGAADAMALAFGADGVLPEDHEASAPPRPMPGDDGGSEPPREDPVVTRVADALRPQRRQTVDELARAVGESAANVRGALGILELEGRATGDDLDRWRRPRAPRQTRRRSADESAAATGPARHEEADPSGVTGAE</sequence>
<accession>A0A9E8ML01</accession>
<dbReference type="Gene3D" id="1.10.10.10">
    <property type="entry name" value="Winged helix-like DNA-binding domain superfamily/Winged helix DNA-binding domain"/>
    <property type="match status" value="1"/>
</dbReference>
<dbReference type="RefSeq" id="WP_267780387.1">
    <property type="nucleotide sequence ID" value="NZ_CP113089.1"/>
</dbReference>